<evidence type="ECO:0000259" key="13">
    <source>
        <dbReference type="PROSITE" id="PS51352"/>
    </source>
</evidence>
<dbReference type="PANTHER" id="PTHR42801:SF4">
    <property type="entry name" value="AHPC_TSA FAMILY PROTEIN"/>
    <property type="match status" value="1"/>
</dbReference>
<comment type="function">
    <text evidence="1">Thiol-specific peroxidase that catalyzes the reduction of hydrogen peroxide and organic hydroperoxides to water and alcohols, respectively. Plays a role in cell protection against oxidative stress by detoxifying peroxides and as sensor of hydrogen peroxide-mediated signaling events.</text>
</comment>
<dbReference type="EC" id="1.11.1.24" evidence="3"/>
<name>A0A1G2GXX9_9BACT</name>
<keyword evidence="7" id="KW-1015">Disulfide bond</keyword>
<dbReference type="InterPro" id="IPR000866">
    <property type="entry name" value="AhpC/TSA"/>
</dbReference>
<dbReference type="NCBIfam" id="NF006960">
    <property type="entry name" value="PRK09437.1"/>
    <property type="match status" value="1"/>
</dbReference>
<evidence type="ECO:0000256" key="9">
    <source>
        <dbReference type="ARBA" id="ARBA00032824"/>
    </source>
</evidence>
<dbReference type="Gene3D" id="3.40.30.10">
    <property type="entry name" value="Glutaredoxin"/>
    <property type="match status" value="1"/>
</dbReference>
<keyword evidence="8" id="KW-0676">Redox-active center</keyword>
<comment type="catalytic activity">
    <reaction evidence="11">
        <text>a hydroperoxide + [thioredoxin]-dithiol = an alcohol + [thioredoxin]-disulfide + H2O</text>
        <dbReference type="Rhea" id="RHEA:62620"/>
        <dbReference type="Rhea" id="RHEA-COMP:10698"/>
        <dbReference type="Rhea" id="RHEA-COMP:10700"/>
        <dbReference type="ChEBI" id="CHEBI:15377"/>
        <dbReference type="ChEBI" id="CHEBI:29950"/>
        <dbReference type="ChEBI" id="CHEBI:30879"/>
        <dbReference type="ChEBI" id="CHEBI:35924"/>
        <dbReference type="ChEBI" id="CHEBI:50058"/>
        <dbReference type="EC" id="1.11.1.24"/>
    </reaction>
</comment>
<dbReference type="PANTHER" id="PTHR42801">
    <property type="entry name" value="THIOREDOXIN-DEPENDENT PEROXIDE REDUCTASE"/>
    <property type="match status" value="1"/>
</dbReference>
<dbReference type="CDD" id="cd03017">
    <property type="entry name" value="PRX_BCP"/>
    <property type="match status" value="1"/>
</dbReference>
<comment type="subunit">
    <text evidence="2">Monomer.</text>
</comment>
<dbReference type="EMBL" id="MHNY01000033">
    <property type="protein sequence ID" value="OGZ55066.1"/>
    <property type="molecule type" value="Genomic_DNA"/>
</dbReference>
<dbReference type="Proteomes" id="UP000178186">
    <property type="component" value="Unassembled WGS sequence"/>
</dbReference>
<dbReference type="FunFam" id="3.40.30.10:FF:000007">
    <property type="entry name" value="Thioredoxin-dependent thiol peroxidase"/>
    <property type="match status" value="1"/>
</dbReference>
<dbReference type="Pfam" id="PF00578">
    <property type="entry name" value="AhpC-TSA"/>
    <property type="match status" value="1"/>
</dbReference>
<evidence type="ECO:0000256" key="10">
    <source>
        <dbReference type="ARBA" id="ARBA00038489"/>
    </source>
</evidence>
<evidence type="ECO:0000256" key="5">
    <source>
        <dbReference type="ARBA" id="ARBA00022862"/>
    </source>
</evidence>
<comment type="caution">
    <text evidence="14">The sequence shown here is derived from an EMBL/GenBank/DDBJ whole genome shotgun (WGS) entry which is preliminary data.</text>
</comment>
<evidence type="ECO:0000256" key="8">
    <source>
        <dbReference type="ARBA" id="ARBA00023284"/>
    </source>
</evidence>
<evidence type="ECO:0000256" key="11">
    <source>
        <dbReference type="ARBA" id="ARBA00049091"/>
    </source>
</evidence>
<sequence>MPMKLSTGTKAPDFTLSDQNGKNHSLSDYKGKWILLYFYPKDDTPGCTKEACGIRDTFPKFKKMDAVVFGVSADSAQKHKKFADKYKLPFTLLSDEDKKIINAYGVWAKKKFMGREYMGILRTSFLIDPKEKIAKIYEKVKPDTHAEEVLEDLRILRKT</sequence>
<dbReference type="AlphaFoldDB" id="A0A1G2GXX9"/>
<dbReference type="PIRSF" id="PIRSF000239">
    <property type="entry name" value="AHPC"/>
    <property type="match status" value="1"/>
</dbReference>
<keyword evidence="6" id="KW-0560">Oxidoreductase</keyword>
<dbReference type="InterPro" id="IPR050924">
    <property type="entry name" value="Peroxiredoxin_BCP/PrxQ"/>
</dbReference>
<dbReference type="GO" id="GO:0045454">
    <property type="term" value="P:cell redox homeostasis"/>
    <property type="evidence" value="ECO:0007669"/>
    <property type="project" value="TreeGrafter"/>
</dbReference>
<accession>A0A1G2GXX9</accession>
<dbReference type="SUPFAM" id="SSF52833">
    <property type="entry name" value="Thioredoxin-like"/>
    <property type="match status" value="1"/>
</dbReference>
<feature type="domain" description="Thioredoxin" evidence="13">
    <location>
        <begin position="5"/>
        <end position="158"/>
    </location>
</feature>
<keyword evidence="4" id="KW-0575">Peroxidase</keyword>
<dbReference type="InterPro" id="IPR013766">
    <property type="entry name" value="Thioredoxin_domain"/>
</dbReference>
<evidence type="ECO:0000256" key="1">
    <source>
        <dbReference type="ARBA" id="ARBA00003330"/>
    </source>
</evidence>
<keyword evidence="5" id="KW-0049">Antioxidant</keyword>
<evidence type="ECO:0000313" key="15">
    <source>
        <dbReference type="Proteomes" id="UP000178186"/>
    </source>
</evidence>
<reference evidence="14 15" key="1">
    <citation type="journal article" date="2016" name="Nat. Commun.">
        <title>Thousands of microbial genomes shed light on interconnected biogeochemical processes in an aquifer system.</title>
        <authorList>
            <person name="Anantharaman K."/>
            <person name="Brown C.T."/>
            <person name="Hug L.A."/>
            <person name="Sharon I."/>
            <person name="Castelle C.J."/>
            <person name="Probst A.J."/>
            <person name="Thomas B.C."/>
            <person name="Singh A."/>
            <person name="Wilkins M.J."/>
            <person name="Karaoz U."/>
            <person name="Brodie E.L."/>
            <person name="Williams K.H."/>
            <person name="Hubbard S.S."/>
            <person name="Banfield J.F."/>
        </authorList>
    </citation>
    <scope>NUCLEOTIDE SEQUENCE [LARGE SCALE GENOMIC DNA]</scope>
</reference>
<evidence type="ECO:0000256" key="6">
    <source>
        <dbReference type="ARBA" id="ARBA00023002"/>
    </source>
</evidence>
<evidence type="ECO:0000256" key="7">
    <source>
        <dbReference type="ARBA" id="ARBA00023157"/>
    </source>
</evidence>
<dbReference type="GO" id="GO:0008379">
    <property type="term" value="F:thioredoxin peroxidase activity"/>
    <property type="evidence" value="ECO:0007669"/>
    <property type="project" value="TreeGrafter"/>
</dbReference>
<dbReference type="InterPro" id="IPR024706">
    <property type="entry name" value="Peroxiredoxin_AhpC-typ"/>
</dbReference>
<organism evidence="14 15">
    <name type="scientific">Candidatus Ryanbacteria bacterium RIFCSPLOWO2_02_FULL_45_11c</name>
    <dbReference type="NCBI Taxonomy" id="1802128"/>
    <lineage>
        <taxon>Bacteria</taxon>
        <taxon>Candidatus Ryaniibacteriota</taxon>
    </lineage>
</organism>
<dbReference type="GO" id="GO:0005737">
    <property type="term" value="C:cytoplasm"/>
    <property type="evidence" value="ECO:0007669"/>
    <property type="project" value="TreeGrafter"/>
</dbReference>
<protein>
    <recommendedName>
        <fullName evidence="3">thioredoxin-dependent peroxiredoxin</fullName>
        <ecNumber evidence="3">1.11.1.24</ecNumber>
    </recommendedName>
    <alternativeName>
        <fullName evidence="9">Thioredoxin peroxidase</fullName>
    </alternativeName>
</protein>
<dbReference type="GO" id="GO:0034599">
    <property type="term" value="P:cellular response to oxidative stress"/>
    <property type="evidence" value="ECO:0007669"/>
    <property type="project" value="TreeGrafter"/>
</dbReference>
<dbReference type="PROSITE" id="PS51352">
    <property type="entry name" value="THIOREDOXIN_2"/>
    <property type="match status" value="1"/>
</dbReference>
<evidence type="ECO:0000313" key="14">
    <source>
        <dbReference type="EMBL" id="OGZ55066.1"/>
    </source>
</evidence>
<dbReference type="InterPro" id="IPR036249">
    <property type="entry name" value="Thioredoxin-like_sf"/>
</dbReference>
<evidence type="ECO:0000256" key="2">
    <source>
        <dbReference type="ARBA" id="ARBA00011245"/>
    </source>
</evidence>
<proteinExistence type="inferred from homology"/>
<comment type="similarity">
    <text evidence="10">Belongs to the peroxiredoxin family. BCP/PrxQ subfamily.</text>
</comment>
<gene>
    <name evidence="14" type="ORF">A3H64_03745</name>
</gene>
<feature type="active site" description="Cysteine sulfenic acid (-SOH) intermediate; for peroxidase activity" evidence="12">
    <location>
        <position position="47"/>
    </location>
</feature>
<evidence type="ECO:0000256" key="4">
    <source>
        <dbReference type="ARBA" id="ARBA00022559"/>
    </source>
</evidence>
<dbReference type="STRING" id="1802128.A3H64_03745"/>
<evidence type="ECO:0000256" key="12">
    <source>
        <dbReference type="PIRSR" id="PIRSR000239-1"/>
    </source>
</evidence>
<evidence type="ECO:0000256" key="3">
    <source>
        <dbReference type="ARBA" id="ARBA00013017"/>
    </source>
</evidence>